<evidence type="ECO:0000256" key="6">
    <source>
        <dbReference type="ARBA" id="ARBA00022692"/>
    </source>
</evidence>
<dbReference type="Pfam" id="PF02163">
    <property type="entry name" value="Peptidase_M50"/>
    <property type="match status" value="1"/>
</dbReference>
<comment type="subcellular location">
    <subcellularLocation>
        <location evidence="2">Cell membrane</location>
        <topology evidence="2">Multi-pass membrane protein</topology>
    </subcellularLocation>
</comment>
<keyword evidence="5 15" id="KW-0645">Protease</keyword>
<sequence length="242" mass="25350">MSIEIFHALVFWLPAFLFSTTVHEAAHAWAARRGGDSTAADAGLVTLSPLPHMARSPLGMVVVPVLTSFTHGVTLGWASAPFDREWADRHPRRAALMAAAGPAGNLAIAAAALLLIRIGLVVGWFEPPSQVTLDRLVDAAGAAGAAGAVANGGAADFFAHGLSVLAMLNVILAVFNLLPLPPLDGASVVTLFLPEKLARRVAEVHRAPGLSFVGLVAAWQLFPMLTRPLFALVVTLLHPGLY</sequence>
<keyword evidence="12 13" id="KW-0472">Membrane</keyword>
<keyword evidence="10 13" id="KW-1133">Transmembrane helix</keyword>
<evidence type="ECO:0000256" key="7">
    <source>
        <dbReference type="ARBA" id="ARBA00022723"/>
    </source>
</evidence>
<protein>
    <submittedName>
        <fullName evidence="15">Site-2 protease family protein</fullName>
    </submittedName>
</protein>
<evidence type="ECO:0000256" key="10">
    <source>
        <dbReference type="ARBA" id="ARBA00022989"/>
    </source>
</evidence>
<accession>A0A933W8A9</accession>
<keyword evidence="4" id="KW-1003">Cell membrane</keyword>
<reference evidence="15" key="1">
    <citation type="submission" date="2020-07" db="EMBL/GenBank/DDBJ databases">
        <title>Huge and variable diversity of episymbiotic CPR bacteria and DPANN archaea in groundwater ecosystems.</title>
        <authorList>
            <person name="He C.Y."/>
            <person name="Keren R."/>
            <person name="Whittaker M."/>
            <person name="Farag I.F."/>
            <person name="Doudna J."/>
            <person name="Cate J.H.D."/>
            <person name="Banfield J.F."/>
        </authorList>
    </citation>
    <scope>NUCLEOTIDE SEQUENCE</scope>
    <source>
        <strain evidence="15">NC_groundwater_1813_Pr3_B-0.1um_71_17</strain>
    </source>
</reference>
<evidence type="ECO:0000313" key="16">
    <source>
        <dbReference type="Proteomes" id="UP000696931"/>
    </source>
</evidence>
<organism evidence="15 16">
    <name type="scientific">Eiseniibacteriota bacterium</name>
    <dbReference type="NCBI Taxonomy" id="2212470"/>
    <lineage>
        <taxon>Bacteria</taxon>
        <taxon>Candidatus Eiseniibacteriota</taxon>
    </lineage>
</organism>
<evidence type="ECO:0000259" key="14">
    <source>
        <dbReference type="Pfam" id="PF02163"/>
    </source>
</evidence>
<evidence type="ECO:0000256" key="4">
    <source>
        <dbReference type="ARBA" id="ARBA00022475"/>
    </source>
</evidence>
<dbReference type="GO" id="GO:0008237">
    <property type="term" value="F:metallopeptidase activity"/>
    <property type="evidence" value="ECO:0007669"/>
    <property type="project" value="UniProtKB-KW"/>
</dbReference>
<evidence type="ECO:0000256" key="1">
    <source>
        <dbReference type="ARBA" id="ARBA00001947"/>
    </source>
</evidence>
<evidence type="ECO:0000256" key="8">
    <source>
        <dbReference type="ARBA" id="ARBA00022801"/>
    </source>
</evidence>
<evidence type="ECO:0000256" key="13">
    <source>
        <dbReference type="SAM" id="Phobius"/>
    </source>
</evidence>
<gene>
    <name evidence="15" type="ORF">HZA61_04815</name>
</gene>
<keyword evidence="8" id="KW-0378">Hydrolase</keyword>
<keyword evidence="6 13" id="KW-0812">Transmembrane</keyword>
<comment type="similarity">
    <text evidence="3">Belongs to the peptidase M50B family.</text>
</comment>
<feature type="domain" description="Peptidase M50" evidence="14">
    <location>
        <begin position="15"/>
        <end position="203"/>
    </location>
</feature>
<comment type="cofactor">
    <cofactor evidence="1">
        <name>Zn(2+)</name>
        <dbReference type="ChEBI" id="CHEBI:29105"/>
    </cofactor>
</comment>
<feature type="transmembrane region" description="Helical" evidence="13">
    <location>
        <begin position="58"/>
        <end position="82"/>
    </location>
</feature>
<feature type="transmembrane region" description="Helical" evidence="13">
    <location>
        <begin position="103"/>
        <end position="125"/>
    </location>
</feature>
<dbReference type="InterPro" id="IPR044537">
    <property type="entry name" value="Rip2-like"/>
</dbReference>
<keyword evidence="9" id="KW-0862">Zinc</keyword>
<keyword evidence="11" id="KW-0482">Metalloprotease</keyword>
<dbReference type="PANTHER" id="PTHR35864:SF1">
    <property type="entry name" value="ZINC METALLOPROTEASE YWHC-RELATED"/>
    <property type="match status" value="1"/>
</dbReference>
<dbReference type="GO" id="GO:0046872">
    <property type="term" value="F:metal ion binding"/>
    <property type="evidence" value="ECO:0007669"/>
    <property type="project" value="UniProtKB-KW"/>
</dbReference>
<feature type="transmembrane region" description="Helical" evidence="13">
    <location>
        <begin position="157"/>
        <end position="178"/>
    </location>
</feature>
<evidence type="ECO:0000256" key="5">
    <source>
        <dbReference type="ARBA" id="ARBA00022670"/>
    </source>
</evidence>
<evidence type="ECO:0000313" key="15">
    <source>
        <dbReference type="EMBL" id="MBI5168791.1"/>
    </source>
</evidence>
<dbReference type="EMBL" id="JACRIW010000035">
    <property type="protein sequence ID" value="MBI5168791.1"/>
    <property type="molecule type" value="Genomic_DNA"/>
</dbReference>
<dbReference type="GO" id="GO:0005886">
    <property type="term" value="C:plasma membrane"/>
    <property type="evidence" value="ECO:0007669"/>
    <property type="project" value="UniProtKB-SubCell"/>
</dbReference>
<dbReference type="InterPro" id="IPR052348">
    <property type="entry name" value="Metallopeptidase_M50B"/>
</dbReference>
<evidence type="ECO:0000256" key="11">
    <source>
        <dbReference type="ARBA" id="ARBA00023049"/>
    </source>
</evidence>
<dbReference type="CDD" id="cd06158">
    <property type="entry name" value="S2P-M50_like_1"/>
    <property type="match status" value="1"/>
</dbReference>
<dbReference type="PANTHER" id="PTHR35864">
    <property type="entry name" value="ZINC METALLOPROTEASE MJ0611-RELATED"/>
    <property type="match status" value="1"/>
</dbReference>
<comment type="caution">
    <text evidence="15">The sequence shown here is derived from an EMBL/GenBank/DDBJ whole genome shotgun (WGS) entry which is preliminary data.</text>
</comment>
<proteinExistence type="inferred from homology"/>
<dbReference type="Proteomes" id="UP000696931">
    <property type="component" value="Unassembled WGS sequence"/>
</dbReference>
<evidence type="ECO:0000256" key="9">
    <source>
        <dbReference type="ARBA" id="ARBA00022833"/>
    </source>
</evidence>
<dbReference type="AlphaFoldDB" id="A0A933W8A9"/>
<dbReference type="InterPro" id="IPR008915">
    <property type="entry name" value="Peptidase_M50"/>
</dbReference>
<evidence type="ECO:0000256" key="2">
    <source>
        <dbReference type="ARBA" id="ARBA00004651"/>
    </source>
</evidence>
<dbReference type="GO" id="GO:0006508">
    <property type="term" value="P:proteolysis"/>
    <property type="evidence" value="ECO:0007669"/>
    <property type="project" value="UniProtKB-KW"/>
</dbReference>
<evidence type="ECO:0000256" key="12">
    <source>
        <dbReference type="ARBA" id="ARBA00023136"/>
    </source>
</evidence>
<keyword evidence="7" id="KW-0479">Metal-binding</keyword>
<name>A0A933W8A9_UNCEI</name>
<evidence type="ECO:0000256" key="3">
    <source>
        <dbReference type="ARBA" id="ARBA00007931"/>
    </source>
</evidence>
<feature type="transmembrane region" description="Helical" evidence="13">
    <location>
        <begin position="209"/>
        <end position="237"/>
    </location>
</feature>